<name>A0A0F5VCJ5_9GAMM</name>
<dbReference type="OrthoDB" id="196110at2"/>
<gene>
    <name evidence="1" type="ORF">KY46_11380</name>
</gene>
<dbReference type="EMBL" id="JWYV01000008">
    <property type="protein sequence ID" value="KKC99843.1"/>
    <property type="molecule type" value="Genomic_DNA"/>
</dbReference>
<dbReference type="AlphaFoldDB" id="A0A0F5VCJ5"/>
<dbReference type="PATRIC" id="fig|265726.11.peg.4433"/>
<accession>A0A0F5VCJ5</accession>
<dbReference type="STRING" id="265726.KY46_11380"/>
<comment type="caution">
    <text evidence="1">The sequence shown here is derived from an EMBL/GenBank/DDBJ whole genome shotgun (WGS) entry which is preliminary data.</text>
</comment>
<organism evidence="1 2">
    <name type="scientific">Photobacterium halotolerans</name>
    <dbReference type="NCBI Taxonomy" id="265726"/>
    <lineage>
        <taxon>Bacteria</taxon>
        <taxon>Pseudomonadati</taxon>
        <taxon>Pseudomonadota</taxon>
        <taxon>Gammaproteobacteria</taxon>
        <taxon>Vibrionales</taxon>
        <taxon>Vibrionaceae</taxon>
        <taxon>Photobacterium</taxon>
    </lineage>
</organism>
<evidence type="ECO:0000313" key="1">
    <source>
        <dbReference type="EMBL" id="KKC99843.1"/>
    </source>
</evidence>
<protein>
    <recommendedName>
        <fullName evidence="3">DUF4157 domain-containing protein</fullName>
    </recommendedName>
</protein>
<evidence type="ECO:0000313" key="2">
    <source>
        <dbReference type="Proteomes" id="UP000033633"/>
    </source>
</evidence>
<reference evidence="1 2" key="1">
    <citation type="submission" date="2014-12" db="EMBL/GenBank/DDBJ databases">
        <title>Mercury Reductase activity and rhizosphere competence traits in the genome of root associated Photobacterium halotolerans MELD1.</title>
        <authorList>
            <person name="Mathew D.C."/>
            <person name="Huang C.-C."/>
        </authorList>
    </citation>
    <scope>NUCLEOTIDE SEQUENCE [LARGE SCALE GENOMIC DNA]</scope>
    <source>
        <strain evidence="1 2">MELD1</strain>
    </source>
</reference>
<sequence length="169" mass="19252">MLTVSGCTDRDDTYANPPQEVLQQVERLLPAAEQYVRDNEAEALEKGVPLDANQLIVATRVGLKSANKVRVYYVDKLPFPDDPELAALAKKYGYSSPLTGAYTYGYGLWIKRSEKGNQELLAHELIHVRQAEQMGVREQTKQYLLQLFIYGYRDAPMELEAYREASQYL</sequence>
<dbReference type="Proteomes" id="UP000033633">
    <property type="component" value="Unassembled WGS sequence"/>
</dbReference>
<evidence type="ECO:0008006" key="3">
    <source>
        <dbReference type="Google" id="ProtNLM"/>
    </source>
</evidence>
<proteinExistence type="predicted"/>
<keyword evidence="2" id="KW-1185">Reference proteome</keyword>